<feature type="compositionally biased region" description="Acidic residues" evidence="1">
    <location>
        <begin position="151"/>
        <end position="160"/>
    </location>
</feature>
<keyword evidence="4" id="KW-0239">DNA-directed DNA polymerase</keyword>
<dbReference type="Pfam" id="PF07727">
    <property type="entry name" value="RVT_2"/>
    <property type="match status" value="1"/>
</dbReference>
<dbReference type="InterPro" id="IPR057670">
    <property type="entry name" value="SH3_retrovirus"/>
</dbReference>
<evidence type="ECO:0000256" key="1">
    <source>
        <dbReference type="SAM" id="MobiDB-lite"/>
    </source>
</evidence>
<proteinExistence type="predicted"/>
<comment type="caution">
    <text evidence="4">The sequence shown here is derived from an EMBL/GenBank/DDBJ whole genome shotgun (WGS) entry which is preliminary data.</text>
</comment>
<reference evidence="4 5" key="1">
    <citation type="journal article" date="2019" name="Sci. Rep.">
        <title>Comparative genomics of chytrid fungi reveal insights into the obligate biotrophic and pathogenic lifestyle of Synchytrium endobioticum.</title>
        <authorList>
            <person name="van de Vossenberg B.T.L.H."/>
            <person name="Warris S."/>
            <person name="Nguyen H.D.T."/>
            <person name="van Gent-Pelzer M.P.E."/>
            <person name="Joly D.L."/>
            <person name="van de Geest H.C."/>
            <person name="Bonants P.J.M."/>
            <person name="Smith D.S."/>
            <person name="Levesque C.A."/>
            <person name="van der Lee T.A.J."/>
        </authorList>
    </citation>
    <scope>NUCLEOTIDE SEQUENCE [LARGE SCALE GENOMIC DNA]</scope>
    <source>
        <strain evidence="4 5">CBS 675.73</strain>
    </source>
</reference>
<feature type="domain" description="Retroviral polymerase SH3-like" evidence="3">
    <location>
        <begin position="50"/>
        <end position="104"/>
    </location>
</feature>
<dbReference type="GO" id="GO:0003887">
    <property type="term" value="F:DNA-directed DNA polymerase activity"/>
    <property type="evidence" value="ECO:0007669"/>
    <property type="project" value="UniProtKB-KW"/>
</dbReference>
<dbReference type="PANTHER" id="PTHR11439:SF483">
    <property type="entry name" value="PEPTIDE SYNTHASE GLIP-LIKE, PUTATIVE (AFU_ORTHOLOGUE AFUA_3G12920)-RELATED"/>
    <property type="match status" value="1"/>
</dbReference>
<evidence type="ECO:0000259" key="3">
    <source>
        <dbReference type="Pfam" id="PF25597"/>
    </source>
</evidence>
<feature type="region of interest" description="Disordered" evidence="1">
    <location>
        <begin position="114"/>
        <end position="167"/>
    </location>
</feature>
<feature type="compositionally biased region" description="Basic and acidic residues" evidence="1">
    <location>
        <begin position="125"/>
        <end position="136"/>
    </location>
</feature>
<accession>A0A507CQ05</accession>
<dbReference type="EMBL" id="QEAP01001754">
    <property type="protein sequence ID" value="TPX41170.1"/>
    <property type="molecule type" value="Genomic_DNA"/>
</dbReference>
<dbReference type="InterPro" id="IPR013103">
    <property type="entry name" value="RVT_2"/>
</dbReference>
<dbReference type="AlphaFoldDB" id="A0A507CQ05"/>
<keyword evidence="4" id="KW-0548">Nucleotidyltransferase</keyword>
<dbReference type="SUPFAM" id="SSF56672">
    <property type="entry name" value="DNA/RNA polymerases"/>
    <property type="match status" value="1"/>
</dbReference>
<evidence type="ECO:0000313" key="4">
    <source>
        <dbReference type="EMBL" id="TPX41170.1"/>
    </source>
</evidence>
<evidence type="ECO:0000313" key="5">
    <source>
        <dbReference type="Proteomes" id="UP000320333"/>
    </source>
</evidence>
<dbReference type="CDD" id="cd09272">
    <property type="entry name" value="RNase_HI_RT_Ty1"/>
    <property type="match status" value="1"/>
</dbReference>
<feature type="domain" description="Reverse transcriptase Ty1/copia-type" evidence="2">
    <location>
        <begin position="262"/>
        <end position="494"/>
    </location>
</feature>
<sequence length="693" mass="79010">MLKAKKVQAARTPVRNRCPTRATTGNKTPIEAMTRKKLNLKYMHRFREQCMAYVDGHKRGKLDDKGVRCRVLGIKEKGYLLVEVDSSRIFESVHVTFPKQEVDLEKETTDELPELLLDSEDEEDKPARPARPEARNTPRGRQMQARTPEPVNEDPEEEEEPRSPSPINILRQLSQSQARGSKTAVPDRMQRVLEPRNKVAAKDISSAVDQSNIIEGSRRRRATYALSAVTEDPKSIAEALERDNAAKWKDMILDELNSLVENRTWEVIDLRKEPTENIADTKWVHKCKQDAAGVFEKYKSRLVVRGFTQVEGVDYNETFAPMEYRITQMDVVTAYLNSKMDFNVVIRILDGYELLDPEIDRKKHALRLLKGLYGTKQGGYLWNEEFKGTLVSIGFKQSVSDPGLFRIQRNGSELLITLYVDDILIATDNEDLRKWVEDQLATKYKVKFMGEIHTLLGSVINVKDGCASFQQSSYLESIGQRYGLENTKHRTPMEAGIKLPEETAELVMEQYWSLLAYLGRFASKATEPHWTALKHLVGYLVNTRRLELRYAAGKANLIEAWVDASHLSEGAYRVSGHAIFVGGNLVSWRSRKQRTVALSSMEAEVNALVDVVKEVMWLKELLTDLGVSGIKTVVYEDNQAAIASSKHVIVNDRTRHILGKTTFVRETIKEHNIELVFIPTKIKRRTNSPRRRG</sequence>
<gene>
    <name evidence="4" type="ORF">CcCBS67573_g10590</name>
</gene>
<dbReference type="Proteomes" id="UP000320333">
    <property type="component" value="Unassembled WGS sequence"/>
</dbReference>
<keyword evidence="5" id="KW-1185">Reference proteome</keyword>
<protein>
    <submittedName>
        <fullName evidence="4">DNA-directed DNA polymerase</fullName>
    </submittedName>
</protein>
<dbReference type="STRING" id="246404.A0A507CQ05"/>
<evidence type="ECO:0000259" key="2">
    <source>
        <dbReference type="Pfam" id="PF07727"/>
    </source>
</evidence>
<dbReference type="Pfam" id="PF25597">
    <property type="entry name" value="SH3_retrovirus"/>
    <property type="match status" value="1"/>
</dbReference>
<dbReference type="PANTHER" id="PTHR11439">
    <property type="entry name" value="GAG-POL-RELATED RETROTRANSPOSON"/>
    <property type="match status" value="1"/>
</dbReference>
<dbReference type="OrthoDB" id="2796020at2759"/>
<dbReference type="InterPro" id="IPR043502">
    <property type="entry name" value="DNA/RNA_pol_sf"/>
</dbReference>
<name>A0A507CQ05_9FUNG</name>
<feature type="compositionally biased region" description="Acidic residues" evidence="1">
    <location>
        <begin position="114"/>
        <end position="124"/>
    </location>
</feature>
<organism evidence="4 5">
    <name type="scientific">Chytriomyces confervae</name>
    <dbReference type="NCBI Taxonomy" id="246404"/>
    <lineage>
        <taxon>Eukaryota</taxon>
        <taxon>Fungi</taxon>
        <taxon>Fungi incertae sedis</taxon>
        <taxon>Chytridiomycota</taxon>
        <taxon>Chytridiomycota incertae sedis</taxon>
        <taxon>Chytridiomycetes</taxon>
        <taxon>Chytridiales</taxon>
        <taxon>Chytriomycetaceae</taxon>
        <taxon>Chytriomyces</taxon>
    </lineage>
</organism>
<keyword evidence="4" id="KW-0808">Transferase</keyword>